<dbReference type="PANTHER" id="PTHR40128:SF1">
    <property type="entry name" value="PHYTANOYL-COA HYDROXYLASE"/>
    <property type="match status" value="1"/>
</dbReference>
<dbReference type="RefSeq" id="XP_028471874.1">
    <property type="nucleotide sequence ID" value="XM_028620832.1"/>
</dbReference>
<dbReference type="AlphaFoldDB" id="A0A427XDB4"/>
<dbReference type="OrthoDB" id="2328924at2759"/>
<evidence type="ECO:0000313" key="2">
    <source>
        <dbReference type="Proteomes" id="UP000279236"/>
    </source>
</evidence>
<accession>A0A427XDB4</accession>
<reference evidence="1 2" key="1">
    <citation type="submission" date="2018-11" db="EMBL/GenBank/DDBJ databases">
        <title>Genome sequence of Apiotrichum porosum DSM 27194.</title>
        <authorList>
            <person name="Aliyu H."/>
            <person name="Gorte O."/>
            <person name="Ochsenreither K."/>
        </authorList>
    </citation>
    <scope>NUCLEOTIDE SEQUENCE [LARGE SCALE GENOMIC DNA]</scope>
    <source>
        <strain evidence="1 2">DSM 27194</strain>
    </source>
</reference>
<sequence length="348" mass="39319">MVAAAEVTRYPEPANVPSQLRDDGPRKLGTWDIDLLALEGNEGGKLPNDHLTWLQAIPADAPIEHIRAAYSRDGVVHVRGVLDRDKVFDTRAKFFEYVSPSGVLQPETAPREGLYNTQLDPAQFPGPSATQFNRNQNDNKLLDLSVSAGYEPFIVDFSDDPALLGFVGRLMSDWQEPFRFKRQLLRTNIPRTYKAATRVHYDQMYLRGMEPGAVTAWIPMGDVSPVSGGLMYLEDSVPLGLELENKFKEMNKDLPPEEQLSAFNQNMLYGGGLTKDCRAFSLATNRRWLVGDYRAGDVVFHHSCMIHCSANNEDPEDRIRLATDVRFADRAQPYDVRWEEFYYPGDGK</sequence>
<gene>
    <name evidence="1" type="ORF">EHS24_005303</name>
</gene>
<dbReference type="Gene3D" id="2.60.120.620">
    <property type="entry name" value="q2cbj1_9rhob like domain"/>
    <property type="match status" value="1"/>
</dbReference>
<protein>
    <submittedName>
        <fullName evidence="1">Uncharacterized protein</fullName>
    </submittedName>
</protein>
<dbReference type="InterPro" id="IPR008775">
    <property type="entry name" value="Phytyl_CoA_dOase-like"/>
</dbReference>
<dbReference type="GeneID" id="39589846"/>
<organism evidence="1 2">
    <name type="scientific">Apiotrichum porosum</name>
    <dbReference type="NCBI Taxonomy" id="105984"/>
    <lineage>
        <taxon>Eukaryota</taxon>
        <taxon>Fungi</taxon>
        <taxon>Dikarya</taxon>
        <taxon>Basidiomycota</taxon>
        <taxon>Agaricomycotina</taxon>
        <taxon>Tremellomycetes</taxon>
        <taxon>Trichosporonales</taxon>
        <taxon>Trichosporonaceae</taxon>
        <taxon>Apiotrichum</taxon>
    </lineage>
</organism>
<proteinExistence type="predicted"/>
<keyword evidence="2" id="KW-1185">Reference proteome</keyword>
<dbReference type="PANTHER" id="PTHR40128">
    <property type="entry name" value="EXPRESSED PROTEIN"/>
    <property type="match status" value="1"/>
</dbReference>
<dbReference type="Proteomes" id="UP000279236">
    <property type="component" value="Unassembled WGS sequence"/>
</dbReference>
<name>A0A427XDB4_9TREE</name>
<comment type="caution">
    <text evidence="1">The sequence shown here is derived from an EMBL/GenBank/DDBJ whole genome shotgun (WGS) entry which is preliminary data.</text>
</comment>
<dbReference type="SUPFAM" id="SSF51197">
    <property type="entry name" value="Clavaminate synthase-like"/>
    <property type="match status" value="1"/>
</dbReference>
<dbReference type="STRING" id="105984.A0A427XDB4"/>
<evidence type="ECO:0000313" key="1">
    <source>
        <dbReference type="EMBL" id="RSH76727.1"/>
    </source>
</evidence>
<dbReference type="Pfam" id="PF05721">
    <property type="entry name" value="PhyH"/>
    <property type="match status" value="1"/>
</dbReference>
<dbReference type="EMBL" id="RSCE01000021">
    <property type="protein sequence ID" value="RSH76727.1"/>
    <property type="molecule type" value="Genomic_DNA"/>
</dbReference>